<evidence type="ECO:0000256" key="1">
    <source>
        <dbReference type="SAM" id="Phobius"/>
    </source>
</evidence>
<keyword evidence="1" id="KW-0812">Transmembrane</keyword>
<organism evidence="2 3">
    <name type="scientific">Xenopus laevis</name>
    <name type="common">African clawed frog</name>
    <dbReference type="NCBI Taxonomy" id="8355"/>
    <lineage>
        <taxon>Eukaryota</taxon>
        <taxon>Metazoa</taxon>
        <taxon>Chordata</taxon>
        <taxon>Craniata</taxon>
        <taxon>Vertebrata</taxon>
        <taxon>Euteleostomi</taxon>
        <taxon>Amphibia</taxon>
        <taxon>Batrachia</taxon>
        <taxon>Anura</taxon>
        <taxon>Pipoidea</taxon>
        <taxon>Pipidae</taxon>
        <taxon>Xenopodinae</taxon>
        <taxon>Xenopus</taxon>
        <taxon>Xenopus</taxon>
    </lineage>
</organism>
<dbReference type="EMBL" id="CM004483">
    <property type="protein sequence ID" value="OCT60958.1"/>
    <property type="molecule type" value="Genomic_DNA"/>
</dbReference>
<accession>A0A974BU44</accession>
<protein>
    <submittedName>
        <fullName evidence="2">Uncharacterized protein</fullName>
    </submittedName>
</protein>
<keyword evidence="1" id="KW-1133">Transmembrane helix</keyword>
<feature type="transmembrane region" description="Helical" evidence="1">
    <location>
        <begin position="84"/>
        <end position="101"/>
    </location>
</feature>
<dbReference type="AlphaFoldDB" id="A0A974BU44"/>
<name>A0A974BU44_XENLA</name>
<dbReference type="Pfam" id="PF15932">
    <property type="entry name" value="DUF4748"/>
    <property type="match status" value="1"/>
</dbReference>
<evidence type="ECO:0000313" key="2">
    <source>
        <dbReference type="EMBL" id="OCT60958.1"/>
    </source>
</evidence>
<dbReference type="Proteomes" id="UP000694892">
    <property type="component" value="Chromosome 9_10S"/>
</dbReference>
<proteinExistence type="predicted"/>
<keyword evidence="1" id="KW-0472">Membrane</keyword>
<sequence>MAAPVQMMLVSVRRGSVLGVLVSSAKSQFSASVKSQFSAFQFSIPHNAKQLHTHSRLCAKPEQASRIPEYIPQRKAKNPLKKVGLAWAIGFPSGILLFLLAKREVDKKRLDQLKVWQRMKEANLGEYERPRFNRTT</sequence>
<dbReference type="InterPro" id="IPR031833">
    <property type="entry name" value="DUF4748"/>
</dbReference>
<evidence type="ECO:0000313" key="3">
    <source>
        <dbReference type="Proteomes" id="UP000694892"/>
    </source>
</evidence>
<reference evidence="3" key="1">
    <citation type="journal article" date="2016" name="Nature">
        <title>Genome evolution in the allotetraploid frog Xenopus laevis.</title>
        <authorList>
            <person name="Session A.M."/>
            <person name="Uno Y."/>
            <person name="Kwon T."/>
            <person name="Chapman J.A."/>
            <person name="Toyoda A."/>
            <person name="Takahashi S."/>
            <person name="Fukui A."/>
            <person name="Hikosaka A."/>
            <person name="Suzuki A."/>
            <person name="Kondo M."/>
            <person name="van Heeringen S.J."/>
            <person name="Quigley I."/>
            <person name="Heinz S."/>
            <person name="Ogino H."/>
            <person name="Ochi H."/>
            <person name="Hellsten U."/>
            <person name="Lyons J.B."/>
            <person name="Simakov O."/>
            <person name="Putnam N."/>
            <person name="Stites J."/>
            <person name="Kuroki Y."/>
            <person name="Tanaka T."/>
            <person name="Michiue T."/>
            <person name="Watanabe M."/>
            <person name="Bogdanovic O."/>
            <person name="Lister R."/>
            <person name="Georgiou G."/>
            <person name="Paranjpe S.S."/>
            <person name="van Kruijsbergen I."/>
            <person name="Shu S."/>
            <person name="Carlson J."/>
            <person name="Kinoshita T."/>
            <person name="Ohta Y."/>
            <person name="Mawaribuchi S."/>
            <person name="Jenkins J."/>
            <person name="Grimwood J."/>
            <person name="Schmutz J."/>
            <person name="Mitros T."/>
            <person name="Mozaffari S.V."/>
            <person name="Suzuki Y."/>
            <person name="Haramoto Y."/>
            <person name="Yamamoto T.S."/>
            <person name="Takagi C."/>
            <person name="Heald R."/>
            <person name="Miller K."/>
            <person name="Haudenschild C."/>
            <person name="Kitzman J."/>
            <person name="Nakayama T."/>
            <person name="Izutsu Y."/>
            <person name="Robert J."/>
            <person name="Fortriede J."/>
            <person name="Burns K."/>
            <person name="Lotay V."/>
            <person name="Karimi K."/>
            <person name="Yasuoka Y."/>
            <person name="Dichmann D.S."/>
            <person name="Flajnik M.F."/>
            <person name="Houston D.W."/>
            <person name="Shendure J."/>
            <person name="DuPasquier L."/>
            <person name="Vize P.D."/>
            <person name="Zorn A.M."/>
            <person name="Ito M."/>
            <person name="Marcotte E.M."/>
            <person name="Wallingford J.B."/>
            <person name="Ito Y."/>
            <person name="Asashima M."/>
            <person name="Ueno N."/>
            <person name="Matsuda Y."/>
            <person name="Veenstra G.J."/>
            <person name="Fujiyama A."/>
            <person name="Harland R.M."/>
            <person name="Taira M."/>
            <person name="Rokhsar D.S."/>
        </authorList>
    </citation>
    <scope>NUCLEOTIDE SEQUENCE [LARGE SCALE GENOMIC DNA]</scope>
    <source>
        <strain evidence="3">J</strain>
    </source>
</reference>
<gene>
    <name evidence="2" type="ORF">XELAEV_18046986mg</name>
</gene>